<proteinExistence type="predicted"/>
<dbReference type="InterPro" id="IPR051450">
    <property type="entry name" value="Gfo/Idh/MocA_Oxidoreductases"/>
</dbReference>
<keyword evidence="5" id="KW-1185">Reference proteome</keyword>
<accession>A0A4Z0MSM1</accession>
<dbReference type="SUPFAM" id="SSF51735">
    <property type="entry name" value="NAD(P)-binding Rossmann-fold domains"/>
    <property type="match status" value="1"/>
</dbReference>
<dbReference type="SUPFAM" id="SSF55347">
    <property type="entry name" value="Glyceraldehyde-3-phosphate dehydrogenase-like, C-terminal domain"/>
    <property type="match status" value="1"/>
</dbReference>
<organism evidence="4 5">
    <name type="scientific">Hymenobacter wooponensis</name>
    <dbReference type="NCBI Taxonomy" id="1525360"/>
    <lineage>
        <taxon>Bacteria</taxon>
        <taxon>Pseudomonadati</taxon>
        <taxon>Bacteroidota</taxon>
        <taxon>Cytophagia</taxon>
        <taxon>Cytophagales</taxon>
        <taxon>Hymenobacteraceae</taxon>
        <taxon>Hymenobacter</taxon>
    </lineage>
</organism>
<keyword evidence="1" id="KW-0732">Signal</keyword>
<dbReference type="Pfam" id="PF01408">
    <property type="entry name" value="GFO_IDH_MocA"/>
    <property type="match status" value="1"/>
</dbReference>
<comment type="caution">
    <text evidence="4">The sequence shown here is derived from an EMBL/GenBank/DDBJ whole genome shotgun (WGS) entry which is preliminary data.</text>
</comment>
<evidence type="ECO:0000256" key="1">
    <source>
        <dbReference type="SAM" id="SignalP"/>
    </source>
</evidence>
<dbReference type="InterPro" id="IPR036291">
    <property type="entry name" value="NAD(P)-bd_dom_sf"/>
</dbReference>
<dbReference type="Gene3D" id="3.40.50.720">
    <property type="entry name" value="NAD(P)-binding Rossmann-like Domain"/>
    <property type="match status" value="1"/>
</dbReference>
<dbReference type="PANTHER" id="PTHR43377">
    <property type="entry name" value="BILIVERDIN REDUCTASE A"/>
    <property type="match status" value="1"/>
</dbReference>
<feature type="domain" description="Gfo/Idh/MocA-like oxidoreductase C-terminal" evidence="3">
    <location>
        <begin position="169"/>
        <end position="430"/>
    </location>
</feature>
<dbReference type="Gene3D" id="3.30.360.10">
    <property type="entry name" value="Dihydrodipicolinate Reductase, domain 2"/>
    <property type="match status" value="1"/>
</dbReference>
<feature type="domain" description="Gfo/Idh/MocA-like oxidoreductase N-terminal" evidence="2">
    <location>
        <begin position="34"/>
        <end position="155"/>
    </location>
</feature>
<evidence type="ECO:0000259" key="2">
    <source>
        <dbReference type="Pfam" id="PF01408"/>
    </source>
</evidence>
<evidence type="ECO:0000259" key="3">
    <source>
        <dbReference type="Pfam" id="PF02894"/>
    </source>
</evidence>
<dbReference type="RefSeq" id="WP_135528592.1">
    <property type="nucleotide sequence ID" value="NZ_SRKZ01000001.1"/>
</dbReference>
<feature type="chain" id="PRO_5021297174" evidence="1">
    <location>
        <begin position="21"/>
        <end position="443"/>
    </location>
</feature>
<dbReference type="EMBL" id="SRKZ01000001">
    <property type="protein sequence ID" value="TGD82430.1"/>
    <property type="molecule type" value="Genomic_DNA"/>
</dbReference>
<protein>
    <submittedName>
        <fullName evidence="4">Gfo/Idh/MocA family oxidoreductase</fullName>
    </submittedName>
</protein>
<dbReference type="Pfam" id="PF02894">
    <property type="entry name" value="GFO_IDH_MocA_C"/>
    <property type="match status" value="1"/>
</dbReference>
<evidence type="ECO:0000313" key="4">
    <source>
        <dbReference type="EMBL" id="TGD82430.1"/>
    </source>
</evidence>
<reference evidence="4 5" key="1">
    <citation type="submission" date="2019-04" db="EMBL/GenBank/DDBJ databases">
        <authorList>
            <person name="Feng G."/>
            <person name="Zhang J."/>
            <person name="Zhu H."/>
        </authorList>
    </citation>
    <scope>NUCLEOTIDE SEQUENCE [LARGE SCALE GENOMIC DNA]</scope>
    <source>
        <strain evidence="4 5">JCM 19491</strain>
    </source>
</reference>
<sequence>MHRRKFIQQTGAALASTLLADNVLASAIAGTKTRVAMVGTGHRGLGMWGTPVLKEFSGQVEFVGLCDKNPGRLATGKKMLGVKCPTFTDFDQMMKQTKPDLLIVTTVDATHSEFIIKGMEYGANIITEKPMTTDEQQCEAILAAEQRTGKNVKVTFNYRYSPHRQKIYELLRSGVIGDVTSADFHWYLDVHHGADYFRRWHRLRQNSGSLLVHKASHHFDLLNWWLESDPEEVYGNGQLNFYGKNNSFRYTHCRPCPHKDKCQFYWDITKDERLTKLYVENEKYDGYHRDGCVWREDIDIFDKMAVQIKYANNVQVSYSLTAYSPYEGYRISFNGTKGKIDAWIKEKQPWEAEPFDEIQVTTNFGKRELIQLSNTEEGHGGGDVRLRKQIFAPDGHDPYHQAAKSRDGALAILIGIAARKSIDTGKPIKIADLTSLKPQPQRV</sequence>
<dbReference type="InterPro" id="IPR000683">
    <property type="entry name" value="Gfo/Idh/MocA-like_OxRdtase_N"/>
</dbReference>
<evidence type="ECO:0000313" key="5">
    <source>
        <dbReference type="Proteomes" id="UP000298284"/>
    </source>
</evidence>
<name>A0A4Z0MSM1_9BACT</name>
<dbReference type="OrthoDB" id="9781031at2"/>
<dbReference type="PANTHER" id="PTHR43377:SF2">
    <property type="entry name" value="BINDING ROSSMANN FOLD OXIDOREDUCTASE, PUTATIVE (AFU_ORTHOLOGUE AFUA_4G00560)-RELATED"/>
    <property type="match status" value="1"/>
</dbReference>
<dbReference type="AlphaFoldDB" id="A0A4Z0MSM1"/>
<feature type="signal peptide" evidence="1">
    <location>
        <begin position="1"/>
        <end position="20"/>
    </location>
</feature>
<dbReference type="InterPro" id="IPR004104">
    <property type="entry name" value="Gfo/Idh/MocA-like_OxRdtase_C"/>
</dbReference>
<dbReference type="Proteomes" id="UP000298284">
    <property type="component" value="Unassembled WGS sequence"/>
</dbReference>
<gene>
    <name evidence="4" type="ORF">EU557_01170</name>
</gene>
<dbReference type="GO" id="GO:0000166">
    <property type="term" value="F:nucleotide binding"/>
    <property type="evidence" value="ECO:0007669"/>
    <property type="project" value="InterPro"/>
</dbReference>